<evidence type="ECO:0000259" key="2">
    <source>
        <dbReference type="Pfam" id="PF14498"/>
    </source>
</evidence>
<dbReference type="GO" id="GO:0005975">
    <property type="term" value="P:carbohydrate metabolic process"/>
    <property type="evidence" value="ECO:0007669"/>
    <property type="project" value="InterPro"/>
</dbReference>
<dbReference type="SUPFAM" id="SSF48208">
    <property type="entry name" value="Six-hairpin glycosidases"/>
    <property type="match status" value="1"/>
</dbReference>
<dbReference type="OrthoDB" id="2848340at2759"/>
<evidence type="ECO:0000259" key="3">
    <source>
        <dbReference type="Pfam" id="PF22124"/>
    </source>
</evidence>
<dbReference type="InterPro" id="IPR008928">
    <property type="entry name" value="6-hairpin_glycosidase_sf"/>
</dbReference>
<dbReference type="GO" id="GO:0004560">
    <property type="term" value="F:alpha-L-fucosidase activity"/>
    <property type="evidence" value="ECO:0007669"/>
    <property type="project" value="InterPro"/>
</dbReference>
<dbReference type="Gene3D" id="1.50.10.10">
    <property type="match status" value="1"/>
</dbReference>
<name>A0A3N4KXI3_9PEZI</name>
<dbReference type="EMBL" id="ML119119">
    <property type="protein sequence ID" value="RPB14119.1"/>
    <property type="molecule type" value="Genomic_DNA"/>
</dbReference>
<evidence type="ECO:0000313" key="4">
    <source>
        <dbReference type="EMBL" id="RPB14119.1"/>
    </source>
</evidence>
<organism evidence="4 5">
    <name type="scientific">Morchella conica CCBAS932</name>
    <dbReference type="NCBI Taxonomy" id="1392247"/>
    <lineage>
        <taxon>Eukaryota</taxon>
        <taxon>Fungi</taxon>
        <taxon>Dikarya</taxon>
        <taxon>Ascomycota</taxon>
        <taxon>Pezizomycotina</taxon>
        <taxon>Pezizomycetes</taxon>
        <taxon>Pezizales</taxon>
        <taxon>Morchellaceae</taxon>
        <taxon>Morchella</taxon>
    </lineage>
</organism>
<feature type="domain" description="Glycosyl hydrolase family 95 N-terminal" evidence="2">
    <location>
        <begin position="21"/>
        <end position="265"/>
    </location>
</feature>
<dbReference type="PIRSF" id="PIRSF007663">
    <property type="entry name" value="UCP007663"/>
    <property type="match status" value="1"/>
</dbReference>
<reference evidence="4 5" key="1">
    <citation type="journal article" date="2018" name="Nat. Ecol. Evol.">
        <title>Pezizomycetes genomes reveal the molecular basis of ectomycorrhizal truffle lifestyle.</title>
        <authorList>
            <person name="Murat C."/>
            <person name="Payen T."/>
            <person name="Noel B."/>
            <person name="Kuo A."/>
            <person name="Morin E."/>
            <person name="Chen J."/>
            <person name="Kohler A."/>
            <person name="Krizsan K."/>
            <person name="Balestrini R."/>
            <person name="Da Silva C."/>
            <person name="Montanini B."/>
            <person name="Hainaut M."/>
            <person name="Levati E."/>
            <person name="Barry K.W."/>
            <person name="Belfiori B."/>
            <person name="Cichocki N."/>
            <person name="Clum A."/>
            <person name="Dockter R.B."/>
            <person name="Fauchery L."/>
            <person name="Guy J."/>
            <person name="Iotti M."/>
            <person name="Le Tacon F."/>
            <person name="Lindquist E.A."/>
            <person name="Lipzen A."/>
            <person name="Malagnac F."/>
            <person name="Mello A."/>
            <person name="Molinier V."/>
            <person name="Miyauchi S."/>
            <person name="Poulain J."/>
            <person name="Riccioni C."/>
            <person name="Rubini A."/>
            <person name="Sitrit Y."/>
            <person name="Splivallo R."/>
            <person name="Traeger S."/>
            <person name="Wang M."/>
            <person name="Zifcakova L."/>
            <person name="Wipf D."/>
            <person name="Zambonelli A."/>
            <person name="Paolocci F."/>
            <person name="Nowrousian M."/>
            <person name="Ottonello S."/>
            <person name="Baldrian P."/>
            <person name="Spatafora J.W."/>
            <person name="Henrissat B."/>
            <person name="Nagy L.G."/>
            <person name="Aury J.M."/>
            <person name="Wincker P."/>
            <person name="Grigoriev I.V."/>
            <person name="Bonfante P."/>
            <person name="Martin F.M."/>
        </authorList>
    </citation>
    <scope>NUCLEOTIDE SEQUENCE [LARGE SCALE GENOMIC DNA]</scope>
    <source>
        <strain evidence="4 5">CCBAS932</strain>
    </source>
</reference>
<dbReference type="Pfam" id="PF22124">
    <property type="entry name" value="Glyco_hydro_95_cat"/>
    <property type="match status" value="1"/>
</dbReference>
<dbReference type="PANTHER" id="PTHR31084:SF3">
    <property type="entry name" value="ALPHA-FUCOSIDASE A"/>
    <property type="match status" value="1"/>
</dbReference>
<accession>A0A3N4KXI3</accession>
<gene>
    <name evidence="4" type="ORF">P167DRAFT_503934</name>
</gene>
<keyword evidence="5" id="KW-1185">Reference proteome</keyword>
<dbReference type="PANTHER" id="PTHR31084">
    <property type="entry name" value="ALPHA-L-FUCOSIDASE 2"/>
    <property type="match status" value="1"/>
</dbReference>
<proteinExistence type="predicted"/>
<dbReference type="Pfam" id="PF14498">
    <property type="entry name" value="Glyco_hyd_65N_2"/>
    <property type="match status" value="1"/>
</dbReference>
<dbReference type="STRING" id="1392247.A0A3N4KXI3"/>
<feature type="domain" description="Glycosyl hydrolase family 95 catalytic" evidence="3">
    <location>
        <begin position="296"/>
        <end position="715"/>
    </location>
</feature>
<evidence type="ECO:0000313" key="5">
    <source>
        <dbReference type="Proteomes" id="UP000277580"/>
    </source>
</evidence>
<sequence>MFTHLLFLATSLGTVSAARELWFNQPAWDWASQALPIGNGKHAASFFGGINNDSWALNSDSLWTGGPFQLKNYTGGNPAESRVPALRGIQDFIFKNGTGSIAGILGSDAGYGSYSVLGNLSVGLDLDAATASSYKLWLDIDRGVGGSSFVTEKYGKITRDYFCSFPAQACIYHLESTKPLPTVTVSLGSTRSPAPTITTASNTITLRGLAESPDGMLYDARAAIVFPGTAQKGKDFTTSTGLSVPATAGVKELWIVLSMDTNYDETKGNPSDGYTFQGIDPAKKVAGNVAAAASKSYNALLAEHIKDHQALYRAFSLTLPDPLGSASKATDELMKAYTLDKGDPYLESLLFDFGRYLLIGSSRPNSLPPNLQGKWSNGFGAAWSGDYHTNINLQMNVWGSEATGLGGTLDGLWRYMTETWVPRGSETASLLYGATEGWVVHNEINTFGHTGLKGNGDQSTALWFAYSAANAWMMQHVWDHYDFTGDKDWYKSVGYPLIKGVAQFHLSTLLEDKYYNDGTLVVNPCNSPEQPPSTFGCAIDQQQISEVFMNVLKGWDASGDKDLAFKKRVEDALSKLYTGIRVGRYGQIQEWKLDIDNPEDGHRHLSHLYGWYPGYSISSVHRENTTITKAVETTLIHRGLGKWTDANAGWEKVWRGACWAGLNNSTMSYYELRFAIVENFANNLYSVYSKDPSTIGTWVFQIDANFGTVGQVLHMFVHDLDVGYGQSGEKTVVLAPAVPEAWWGSKIEGHRLRGGGEVSFEVSGEGKVKSVVLKSRKSSAPKLKFVDATGKELEVKRS</sequence>
<dbReference type="InterPro" id="IPR016518">
    <property type="entry name" value="Alpha-L-fucosidase"/>
</dbReference>
<protein>
    <submittedName>
        <fullName evidence="4">Uncharacterized protein</fullName>
    </submittedName>
</protein>
<dbReference type="Proteomes" id="UP000277580">
    <property type="component" value="Unassembled WGS sequence"/>
</dbReference>
<dbReference type="InterPro" id="IPR054363">
    <property type="entry name" value="GH95_cat"/>
</dbReference>
<feature type="chain" id="PRO_5018166617" evidence="1">
    <location>
        <begin position="18"/>
        <end position="798"/>
    </location>
</feature>
<dbReference type="AlphaFoldDB" id="A0A3N4KXI3"/>
<dbReference type="InParanoid" id="A0A3N4KXI3"/>
<evidence type="ECO:0000256" key="1">
    <source>
        <dbReference type="SAM" id="SignalP"/>
    </source>
</evidence>
<dbReference type="InterPro" id="IPR012341">
    <property type="entry name" value="6hp_glycosidase-like_sf"/>
</dbReference>
<feature type="signal peptide" evidence="1">
    <location>
        <begin position="1"/>
        <end position="17"/>
    </location>
</feature>
<dbReference type="InterPro" id="IPR027414">
    <property type="entry name" value="GH95_N_dom"/>
</dbReference>
<keyword evidence="1" id="KW-0732">Signal</keyword>